<dbReference type="Proteomes" id="UP000076532">
    <property type="component" value="Unassembled WGS sequence"/>
</dbReference>
<keyword evidence="2" id="KW-1185">Reference proteome</keyword>
<dbReference type="EMBL" id="KV417502">
    <property type="protein sequence ID" value="KZP28704.1"/>
    <property type="molecule type" value="Genomic_DNA"/>
</dbReference>
<proteinExistence type="predicted"/>
<organism evidence="1 2">
    <name type="scientific">Athelia psychrophila</name>
    <dbReference type="NCBI Taxonomy" id="1759441"/>
    <lineage>
        <taxon>Eukaryota</taxon>
        <taxon>Fungi</taxon>
        <taxon>Dikarya</taxon>
        <taxon>Basidiomycota</taxon>
        <taxon>Agaricomycotina</taxon>
        <taxon>Agaricomycetes</taxon>
        <taxon>Agaricomycetidae</taxon>
        <taxon>Atheliales</taxon>
        <taxon>Atheliaceae</taxon>
        <taxon>Athelia</taxon>
    </lineage>
</organism>
<evidence type="ECO:0000313" key="1">
    <source>
        <dbReference type="EMBL" id="KZP28704.1"/>
    </source>
</evidence>
<gene>
    <name evidence="1" type="ORF">FIBSPDRAFT_885558</name>
</gene>
<accession>A0A166RVN0</accession>
<sequence>MAQVTKTHQTWLGDTDWTVTGDHVAEPTQHGRDERHVVPLQQMAQVTRAHWTWFYYEGRTVTGDYVPEPKRDGHARLCHGDGEASPEQGLLWDVARLPTTRLHDVVSVVHAVLRERKRHISSAIALQELHCLSGGVGNQPRIPQLVSRVKIAVTQSRAQWRNTSTTRTALH</sequence>
<reference evidence="1 2" key="1">
    <citation type="journal article" date="2016" name="Mol. Biol. Evol.">
        <title>Comparative Genomics of Early-Diverging Mushroom-Forming Fungi Provides Insights into the Origins of Lignocellulose Decay Capabilities.</title>
        <authorList>
            <person name="Nagy L.G."/>
            <person name="Riley R."/>
            <person name="Tritt A."/>
            <person name="Adam C."/>
            <person name="Daum C."/>
            <person name="Floudas D."/>
            <person name="Sun H."/>
            <person name="Yadav J.S."/>
            <person name="Pangilinan J."/>
            <person name="Larsson K.H."/>
            <person name="Matsuura K."/>
            <person name="Barry K."/>
            <person name="Labutti K."/>
            <person name="Kuo R."/>
            <person name="Ohm R.A."/>
            <person name="Bhattacharya S.S."/>
            <person name="Shirouzu T."/>
            <person name="Yoshinaga Y."/>
            <person name="Martin F.M."/>
            <person name="Grigoriev I.V."/>
            <person name="Hibbett D.S."/>
        </authorList>
    </citation>
    <scope>NUCLEOTIDE SEQUENCE [LARGE SCALE GENOMIC DNA]</scope>
    <source>
        <strain evidence="1 2">CBS 109695</strain>
    </source>
</reference>
<evidence type="ECO:0000313" key="2">
    <source>
        <dbReference type="Proteomes" id="UP000076532"/>
    </source>
</evidence>
<protein>
    <submittedName>
        <fullName evidence="1">Uncharacterized protein</fullName>
    </submittedName>
</protein>
<dbReference type="AlphaFoldDB" id="A0A166RVN0"/>
<name>A0A166RVN0_9AGAM</name>